<dbReference type="SMART" id="SM00701">
    <property type="entry name" value="PGRP"/>
    <property type="match status" value="1"/>
</dbReference>
<dbReference type="InterPro" id="IPR036505">
    <property type="entry name" value="Amidase/PGRP_sf"/>
</dbReference>
<evidence type="ECO:0000313" key="4">
    <source>
        <dbReference type="EMBL" id="WQD36861.1"/>
    </source>
</evidence>
<dbReference type="PROSITE" id="PS51257">
    <property type="entry name" value="PROKAR_LIPOPROTEIN"/>
    <property type="match status" value="1"/>
</dbReference>
<protein>
    <submittedName>
        <fullName evidence="4">Family 10 glycosylhydrolase</fullName>
    </submittedName>
</protein>
<evidence type="ECO:0000256" key="1">
    <source>
        <dbReference type="ARBA" id="ARBA00022729"/>
    </source>
</evidence>
<dbReference type="InterPro" id="IPR006619">
    <property type="entry name" value="PGRP_domain_met/bac"/>
</dbReference>
<reference evidence="4 5" key="1">
    <citation type="submission" date="2023-12" db="EMBL/GenBank/DDBJ databases">
        <title>Genome sequencing and assembly of bacterial species from a model synthetic community.</title>
        <authorList>
            <person name="Hogle S.L."/>
        </authorList>
    </citation>
    <scope>NUCLEOTIDE SEQUENCE [LARGE SCALE GENOMIC DNA]</scope>
    <source>
        <strain evidence="4 5">HAMBI_3031</strain>
    </source>
</reference>
<proteinExistence type="predicted"/>
<feature type="signal peptide" evidence="2">
    <location>
        <begin position="1"/>
        <end position="21"/>
    </location>
</feature>
<dbReference type="PANTHER" id="PTHR43405">
    <property type="entry name" value="GLYCOSYL HYDROLASE DIGH"/>
    <property type="match status" value="1"/>
</dbReference>
<dbReference type="SUPFAM" id="SSF55846">
    <property type="entry name" value="N-acetylmuramoyl-L-alanine amidase-like"/>
    <property type="match status" value="1"/>
</dbReference>
<accession>A0ABZ0W0Z9</accession>
<keyword evidence="5" id="KW-1185">Reference proteome</keyword>
<sequence length="684" mass="77683">MFTRYLSFFALIAVVSMSSCSSHKPLTHHASQAGIQPTTVPDAVREFRAAWGATVANINWPSKPGLPAGEQQKEAIALLDFLKEHHFNAVIFQVRPQADALYKSALEPWSYYLTGQQGKAPEPFYDPLEFWVKAAHERGLELHVWLNPYRAHHVAGGPVSDQSLVKTQPGLVVSLKEGYWWFDPSLKETQDHGVNVVMDIVKRYDIDGVHFDDYFYPYPSYNKNEDFPDTVSWKKYQLAGGTLSRGDWRRKSVNDFIERLYSEIKKEKKHVKFGLSPFGIWRPGYPASVEGFDQYEELYADAKLWLNKGWIDYFSPQLYWPASRLAQSYPVLLGWWSGENTMNRHLWPGISVGRDTSSINTTEVINEIMISRGVTPQSSGVVHWSMSSLTKNTKLAQALLDGPYKKQALVPPSSWLDPIAPVAPIVRLKKEQDIVTVNWSHLGKNDVSQWVIYYQYGKSWNYQILNSEAESLTLKNGEGKNTLNSIAVSAVDRSGNESVKTTVFPDIVHIESRKAWNASEPRPYKQQVPVRITVHHEGGKVLPDTASAATRLKNIQTWCMGPDRKWTDIPYHYLIAPDGTVYEGRNPLTVGETNTEYDPSGHLLICFLGNYGQQKMNQHLLDVLSRLIAHFCIQYNISPEAISTHRDHSKMTTCPGENIYPYFKNNYVKQRVKELLQQTGGTKG</sequence>
<gene>
    <name evidence="4" type="ORF">U0035_14410</name>
</gene>
<dbReference type="InterPro" id="IPR002502">
    <property type="entry name" value="Amidase_domain"/>
</dbReference>
<evidence type="ECO:0000313" key="5">
    <source>
        <dbReference type="Proteomes" id="UP001325680"/>
    </source>
</evidence>
<feature type="chain" id="PRO_5047431641" evidence="2">
    <location>
        <begin position="22"/>
        <end position="684"/>
    </location>
</feature>
<dbReference type="RefSeq" id="WP_114793211.1">
    <property type="nucleotide sequence ID" value="NZ_CP139960.1"/>
</dbReference>
<organism evidence="4 5">
    <name type="scientific">Niabella yanshanensis</name>
    <dbReference type="NCBI Taxonomy" id="577386"/>
    <lineage>
        <taxon>Bacteria</taxon>
        <taxon>Pseudomonadati</taxon>
        <taxon>Bacteroidota</taxon>
        <taxon>Chitinophagia</taxon>
        <taxon>Chitinophagales</taxon>
        <taxon>Chitinophagaceae</taxon>
        <taxon>Niabella</taxon>
    </lineage>
</organism>
<evidence type="ECO:0000259" key="3">
    <source>
        <dbReference type="SMART" id="SM00701"/>
    </source>
</evidence>
<keyword evidence="1 2" id="KW-0732">Signal</keyword>
<name>A0ABZ0W0Z9_9BACT</name>
<dbReference type="InterPro" id="IPR052177">
    <property type="entry name" value="Divisome_Glycosyl_Hydrolase"/>
</dbReference>
<dbReference type="Pfam" id="PF02638">
    <property type="entry name" value="GHL10"/>
    <property type="match status" value="1"/>
</dbReference>
<dbReference type="InterPro" id="IPR017853">
    <property type="entry name" value="GH"/>
</dbReference>
<dbReference type="InterPro" id="IPR003790">
    <property type="entry name" value="GHL10"/>
</dbReference>
<dbReference type="EMBL" id="CP139960">
    <property type="protein sequence ID" value="WQD36861.1"/>
    <property type="molecule type" value="Genomic_DNA"/>
</dbReference>
<feature type="domain" description="Peptidoglycan recognition protein family" evidence="3">
    <location>
        <begin position="508"/>
        <end position="649"/>
    </location>
</feature>
<dbReference type="Pfam" id="PF01510">
    <property type="entry name" value="Amidase_2"/>
    <property type="match status" value="1"/>
</dbReference>
<dbReference type="PANTHER" id="PTHR43405:SF1">
    <property type="entry name" value="GLYCOSYL HYDROLASE DIGH"/>
    <property type="match status" value="1"/>
</dbReference>
<dbReference type="Proteomes" id="UP001325680">
    <property type="component" value="Chromosome"/>
</dbReference>
<dbReference type="Gene3D" id="3.40.80.10">
    <property type="entry name" value="Peptidoglycan recognition protein-like"/>
    <property type="match status" value="1"/>
</dbReference>
<dbReference type="CDD" id="cd06583">
    <property type="entry name" value="PGRP"/>
    <property type="match status" value="1"/>
</dbReference>
<dbReference type="Gene3D" id="3.20.20.80">
    <property type="entry name" value="Glycosidases"/>
    <property type="match status" value="1"/>
</dbReference>
<evidence type="ECO:0000256" key="2">
    <source>
        <dbReference type="SAM" id="SignalP"/>
    </source>
</evidence>
<dbReference type="SUPFAM" id="SSF51445">
    <property type="entry name" value="(Trans)glycosidases"/>
    <property type="match status" value="1"/>
</dbReference>